<gene>
    <name evidence="2" type="ORF">JOE21_001284</name>
</gene>
<evidence type="ECO:0000313" key="3">
    <source>
        <dbReference type="Proteomes" id="UP001185012"/>
    </source>
</evidence>
<dbReference type="Gene3D" id="3.40.50.1110">
    <property type="entry name" value="SGNH hydrolase"/>
    <property type="match status" value="1"/>
</dbReference>
<evidence type="ECO:0000259" key="1">
    <source>
        <dbReference type="Pfam" id="PF13472"/>
    </source>
</evidence>
<proteinExistence type="predicted"/>
<sequence length="216" mass="24220">MNPITYLALGDSLTEGVGASTPDRHLVAQYFEHIRNTDHCRVINMGISGLTSTELYDLVQSPGLHKLIPRASHITLTTGGCDFIKWYEDGDSLIGLARTMKRVVNQVDQLLSHLRQLNPDASMGILGFYMPLPAYEMGYTIAARALKTMNVAYNQLAKRHKSVMIDPFEVFLNRKEYFADEVHPNQQGYDVLARLLLKSLIPQNPAPSVQEDPVYS</sequence>
<dbReference type="EMBL" id="JAVDQG010000002">
    <property type="protein sequence ID" value="MDR6225293.1"/>
    <property type="molecule type" value="Genomic_DNA"/>
</dbReference>
<protein>
    <submittedName>
        <fullName evidence="2">Lysophospholipase L1-like esterase</fullName>
    </submittedName>
</protein>
<dbReference type="Pfam" id="PF13472">
    <property type="entry name" value="Lipase_GDSL_2"/>
    <property type="match status" value="1"/>
</dbReference>
<accession>A0ABU1IKL5</accession>
<dbReference type="PANTHER" id="PTHR30383">
    <property type="entry name" value="THIOESTERASE 1/PROTEASE 1/LYSOPHOSPHOLIPASE L1"/>
    <property type="match status" value="1"/>
</dbReference>
<dbReference type="InterPro" id="IPR051532">
    <property type="entry name" value="Ester_Hydrolysis_Enzymes"/>
</dbReference>
<dbReference type="SUPFAM" id="SSF52266">
    <property type="entry name" value="SGNH hydrolase"/>
    <property type="match status" value="1"/>
</dbReference>
<reference evidence="2 3" key="1">
    <citation type="submission" date="2023-07" db="EMBL/GenBank/DDBJ databases">
        <title>Genomic Encyclopedia of Type Strains, Phase IV (KMG-IV): sequencing the most valuable type-strain genomes for metagenomic binning, comparative biology and taxonomic classification.</title>
        <authorList>
            <person name="Goeker M."/>
        </authorList>
    </citation>
    <scope>NUCLEOTIDE SEQUENCE [LARGE SCALE GENOMIC DNA]</scope>
    <source>
        <strain evidence="2 3">DSM 45903</strain>
    </source>
</reference>
<feature type="domain" description="SGNH hydrolase-type esterase" evidence="1">
    <location>
        <begin position="8"/>
        <end position="190"/>
    </location>
</feature>
<dbReference type="Proteomes" id="UP001185012">
    <property type="component" value="Unassembled WGS sequence"/>
</dbReference>
<dbReference type="RefSeq" id="WP_309863716.1">
    <property type="nucleotide sequence ID" value="NZ_JAVDQG010000002.1"/>
</dbReference>
<comment type="caution">
    <text evidence="2">The sequence shown here is derived from an EMBL/GenBank/DDBJ whole genome shotgun (WGS) entry which is preliminary data.</text>
</comment>
<dbReference type="PANTHER" id="PTHR30383:SF5">
    <property type="entry name" value="SGNH HYDROLASE-TYPE ESTERASE DOMAIN-CONTAINING PROTEIN"/>
    <property type="match status" value="1"/>
</dbReference>
<dbReference type="InterPro" id="IPR036514">
    <property type="entry name" value="SGNH_hydro_sf"/>
</dbReference>
<dbReference type="InterPro" id="IPR013830">
    <property type="entry name" value="SGNH_hydro"/>
</dbReference>
<name>A0ABU1IKL5_9BACL</name>
<organism evidence="2 3">
    <name type="scientific">Desmospora profundinema</name>
    <dbReference type="NCBI Taxonomy" id="1571184"/>
    <lineage>
        <taxon>Bacteria</taxon>
        <taxon>Bacillati</taxon>
        <taxon>Bacillota</taxon>
        <taxon>Bacilli</taxon>
        <taxon>Bacillales</taxon>
        <taxon>Thermoactinomycetaceae</taxon>
        <taxon>Desmospora</taxon>
    </lineage>
</organism>
<evidence type="ECO:0000313" key="2">
    <source>
        <dbReference type="EMBL" id="MDR6225293.1"/>
    </source>
</evidence>
<keyword evidence="3" id="KW-1185">Reference proteome</keyword>